<evidence type="ECO:0000256" key="1">
    <source>
        <dbReference type="PROSITE-ProRule" id="PRU00235"/>
    </source>
</evidence>
<dbReference type="InterPro" id="IPR009091">
    <property type="entry name" value="RCC1/BLIP-II"/>
</dbReference>
<dbReference type="Gene3D" id="2.130.10.30">
    <property type="entry name" value="Regulator of chromosome condensation 1/beta-lactamase-inhibitor protein II"/>
    <property type="match status" value="1"/>
</dbReference>
<dbReference type="SUPFAM" id="SSF50985">
    <property type="entry name" value="RCC1/BLIP-II"/>
    <property type="match status" value="1"/>
</dbReference>
<dbReference type="Gramene" id="Zm00001eb104700_T001">
    <property type="protein sequence ID" value="Zm00001eb104700_P001"/>
    <property type="gene ID" value="Zm00001eb104700"/>
</dbReference>
<dbReference type="AlphaFoldDB" id="A0A804MQP8"/>
<protein>
    <recommendedName>
        <fullName evidence="4">Regulator of chromosome condensation (RCC1) family protein</fullName>
    </recommendedName>
</protein>
<evidence type="ECO:0000313" key="2">
    <source>
        <dbReference type="EnsemblPlants" id="Zm00001eb104700_P001"/>
    </source>
</evidence>
<evidence type="ECO:0008006" key="4">
    <source>
        <dbReference type="Google" id="ProtNLM"/>
    </source>
</evidence>
<evidence type="ECO:0000313" key="3">
    <source>
        <dbReference type="Proteomes" id="UP000007305"/>
    </source>
</evidence>
<reference evidence="3" key="1">
    <citation type="submission" date="2015-12" db="EMBL/GenBank/DDBJ databases">
        <title>Update maize B73 reference genome by single molecule sequencing technologies.</title>
        <authorList>
            <consortium name="Maize Genome Sequencing Project"/>
            <person name="Ware D."/>
        </authorList>
    </citation>
    <scope>NUCLEOTIDE SEQUENCE [LARGE SCALE GENOMIC DNA]</scope>
    <source>
        <strain evidence="3">cv. B73</strain>
    </source>
</reference>
<dbReference type="InParanoid" id="A0A804MQP8"/>
<dbReference type="EnsemblPlants" id="Zm00001eb104700_T001">
    <property type="protein sequence ID" value="Zm00001eb104700_P001"/>
    <property type="gene ID" value="Zm00001eb104700"/>
</dbReference>
<dbReference type="PROSITE" id="PS50012">
    <property type="entry name" value="RCC1_3"/>
    <property type="match status" value="1"/>
</dbReference>
<reference evidence="2" key="2">
    <citation type="submission" date="2019-07" db="EMBL/GenBank/DDBJ databases">
        <authorList>
            <person name="Seetharam A."/>
            <person name="Woodhouse M."/>
            <person name="Cannon E."/>
        </authorList>
    </citation>
    <scope>NUCLEOTIDE SEQUENCE [LARGE SCALE GENOMIC DNA]</scope>
    <source>
        <strain evidence="2">cv. B73</strain>
    </source>
</reference>
<dbReference type="InterPro" id="IPR000408">
    <property type="entry name" value="Reg_chr_condens"/>
</dbReference>
<proteinExistence type="predicted"/>
<organism evidence="2 3">
    <name type="scientific">Zea mays</name>
    <name type="common">Maize</name>
    <dbReference type="NCBI Taxonomy" id="4577"/>
    <lineage>
        <taxon>Eukaryota</taxon>
        <taxon>Viridiplantae</taxon>
        <taxon>Streptophyta</taxon>
        <taxon>Embryophyta</taxon>
        <taxon>Tracheophyta</taxon>
        <taxon>Spermatophyta</taxon>
        <taxon>Magnoliopsida</taxon>
        <taxon>Liliopsida</taxon>
        <taxon>Poales</taxon>
        <taxon>Poaceae</taxon>
        <taxon>PACMAD clade</taxon>
        <taxon>Panicoideae</taxon>
        <taxon>Andropogonodae</taxon>
        <taxon>Andropogoneae</taxon>
        <taxon>Tripsacinae</taxon>
        <taxon>Zea</taxon>
    </lineage>
</organism>
<dbReference type="Proteomes" id="UP000007305">
    <property type="component" value="Chromosome 2"/>
</dbReference>
<keyword evidence="3" id="KW-1185">Reference proteome</keyword>
<accession>A0A804MQP8</accession>
<reference evidence="2" key="3">
    <citation type="submission" date="2021-05" db="UniProtKB">
        <authorList>
            <consortium name="EnsemblPlants"/>
        </authorList>
    </citation>
    <scope>IDENTIFICATION</scope>
    <source>
        <strain evidence="2">cv. B73</strain>
    </source>
</reference>
<name>A0A804MQP8_MAIZE</name>
<feature type="repeat" description="RCC1" evidence="1">
    <location>
        <begin position="75"/>
        <end position="124"/>
    </location>
</feature>
<sequence length="129" mass="13506">MFGRLFHHRRHFSTSSASNSTPTFYSYGTIPFSLLSWGQPRLAPTPGRLLSAGETSGVEVGISCGLFDSALLVEGGASVWGKGDGGRIGLSDESSAFDLCPNPNLSYLRLLALGGIHSAALTTSGDVFP</sequence>